<dbReference type="Proteomes" id="UP000323824">
    <property type="component" value="Chromosome"/>
</dbReference>
<dbReference type="Pfam" id="PF05670">
    <property type="entry name" value="NFACT-R_1"/>
    <property type="match status" value="1"/>
</dbReference>
<keyword evidence="1" id="KW-0175">Coiled coil</keyword>
<dbReference type="PANTHER" id="PTHR15239">
    <property type="entry name" value="NUCLEAR EXPORT MEDIATOR FACTOR NEMF"/>
    <property type="match status" value="1"/>
</dbReference>
<dbReference type="GO" id="GO:0000049">
    <property type="term" value="F:tRNA binding"/>
    <property type="evidence" value="ECO:0007669"/>
    <property type="project" value="TreeGrafter"/>
</dbReference>
<evidence type="ECO:0000259" key="2">
    <source>
        <dbReference type="Pfam" id="PF05670"/>
    </source>
</evidence>
<evidence type="ECO:0000313" key="4">
    <source>
        <dbReference type="Proteomes" id="UP000323824"/>
    </source>
</evidence>
<protein>
    <submittedName>
        <fullName evidence="3">Fibronectin-binding domain-containing protein</fullName>
    </submittedName>
</protein>
<dbReference type="KEGG" id="sper:EW093_12345"/>
<feature type="coiled-coil region" evidence="1">
    <location>
        <begin position="188"/>
        <end position="218"/>
    </location>
</feature>
<gene>
    <name evidence="3" type="ORF">EW093_12345</name>
</gene>
<dbReference type="GO" id="GO:0043023">
    <property type="term" value="F:ribosomal large subunit binding"/>
    <property type="evidence" value="ECO:0007669"/>
    <property type="project" value="TreeGrafter"/>
</dbReference>
<dbReference type="Pfam" id="PF05833">
    <property type="entry name" value="NFACT_N"/>
    <property type="match status" value="2"/>
</dbReference>
<name>A0A5C1QEH9_9SPIO</name>
<feature type="domain" description="NFACT RNA-binding" evidence="2">
    <location>
        <begin position="326"/>
        <end position="416"/>
    </location>
</feature>
<dbReference type="InterPro" id="IPR051608">
    <property type="entry name" value="RQC_Subunit_NEMF"/>
</dbReference>
<dbReference type="PANTHER" id="PTHR15239:SF6">
    <property type="entry name" value="RIBOSOME QUALITY CONTROL COMPLEX SUBUNIT NEMF"/>
    <property type="match status" value="1"/>
</dbReference>
<dbReference type="GO" id="GO:1990112">
    <property type="term" value="C:RQC complex"/>
    <property type="evidence" value="ECO:0007669"/>
    <property type="project" value="TreeGrafter"/>
</dbReference>
<evidence type="ECO:0000313" key="3">
    <source>
        <dbReference type="EMBL" id="QEN05470.1"/>
    </source>
</evidence>
<reference evidence="3 4" key="1">
    <citation type="submission" date="2019-02" db="EMBL/GenBank/DDBJ databases">
        <authorList>
            <person name="Fomenkov A."/>
            <person name="Dubinina G."/>
            <person name="Grabovich M."/>
            <person name="Vincze T."/>
            <person name="Roberts R.J."/>
        </authorList>
    </citation>
    <scope>NUCLEOTIDE SEQUENCE [LARGE SCALE GENOMIC DNA]</scope>
    <source>
        <strain evidence="3 4">P</strain>
    </source>
</reference>
<dbReference type="RefSeq" id="WP_149568708.1">
    <property type="nucleotide sequence ID" value="NZ_CP035807.1"/>
</dbReference>
<dbReference type="EMBL" id="CP035807">
    <property type="protein sequence ID" value="QEN05470.1"/>
    <property type="molecule type" value="Genomic_DNA"/>
</dbReference>
<proteinExistence type="predicted"/>
<reference evidence="3 4" key="2">
    <citation type="submission" date="2019-09" db="EMBL/GenBank/DDBJ databases">
        <title>Complete Genome Sequence and Methylome Analysis of free living Spirochaetas.</title>
        <authorList>
            <person name="Leshcheva N."/>
            <person name="Mikheeva N."/>
        </authorList>
    </citation>
    <scope>NUCLEOTIDE SEQUENCE [LARGE SCALE GENOMIC DNA]</scope>
    <source>
        <strain evidence="3 4">P</strain>
    </source>
</reference>
<dbReference type="GO" id="GO:0072344">
    <property type="term" value="P:rescue of stalled ribosome"/>
    <property type="evidence" value="ECO:0007669"/>
    <property type="project" value="TreeGrafter"/>
</dbReference>
<dbReference type="InterPro" id="IPR008532">
    <property type="entry name" value="NFACT_RNA-bd"/>
</dbReference>
<dbReference type="Gene3D" id="2.30.310.10">
    <property type="entry name" value="ibrinogen binding protein from staphylococcus aureus domain"/>
    <property type="match status" value="1"/>
</dbReference>
<dbReference type="AlphaFoldDB" id="A0A5C1QEH9"/>
<organism evidence="3 4">
    <name type="scientific">Thiospirochaeta perfilievii</name>
    <dbReference type="NCBI Taxonomy" id="252967"/>
    <lineage>
        <taxon>Bacteria</taxon>
        <taxon>Pseudomonadati</taxon>
        <taxon>Spirochaetota</taxon>
        <taxon>Spirochaetia</taxon>
        <taxon>Spirochaetales</taxon>
        <taxon>Spirochaetaceae</taxon>
        <taxon>Thiospirochaeta</taxon>
    </lineage>
</organism>
<accession>A0A5C1QEH9</accession>
<keyword evidence="4" id="KW-1185">Reference proteome</keyword>
<evidence type="ECO:0000256" key="1">
    <source>
        <dbReference type="SAM" id="Coils"/>
    </source>
</evidence>
<dbReference type="OrthoDB" id="9766163at2"/>
<sequence>MSLNYIEIQKIVSEIDLVGSYFQKIAPLDYDTFLFGFYKTNSPLEIVVSTGKYSRIHLSTIKQKKLGKPHNLVEFIKAYLIGGRVESLLQINNNRVIQILISKESIKYYIYIRLWGGHSNIIITDRESRILHLHKKSRKSKELPNEFFIPPTGSPKEKDYKLRNHNFPTYNSFIEDEYYTLIKNDIKIDEEKRLLQFREKREKELNNQLKRAVALEKKYQNPQRYKNIADLIVSNIYKIKKGDTRLVATDYRDGEEIEIKIDPSLEPSKNSDLYYKKYKKALSGLEVVQKQIVDIKKELIDINKQEPVKEEVISRKPLVKRPGLYYTSKKWEFLVGRNAKENEILLRKYVKGNDMWLHARDYPGGYVFIKSRRNITFPLEVILDAGILALFYSKAKNNGKGDIMYTQVKNLRKIKKGKPGEVIPSNDKNIFVKLDKERLETLKA</sequence>